<evidence type="ECO:0000313" key="2">
    <source>
        <dbReference type="Proteomes" id="UP000789366"/>
    </source>
</evidence>
<protein>
    <submittedName>
        <fullName evidence="1">1984_t:CDS:1</fullName>
    </submittedName>
</protein>
<accession>A0ACA9JZ00</accession>
<sequence>MWVNPIPAKACISSGETCKHSLKKIIKLVLRRVESDQTSNPKKQEALQQEYVTYVSTTSSNEKESTGELTTMMLRH</sequence>
<proteinExistence type="predicted"/>
<keyword evidence="2" id="KW-1185">Reference proteome</keyword>
<dbReference type="Proteomes" id="UP000789366">
    <property type="component" value="Unassembled WGS sequence"/>
</dbReference>
<name>A0ACA9JZ00_9GLOM</name>
<organism evidence="1 2">
    <name type="scientific">Cetraspora pellucida</name>
    <dbReference type="NCBI Taxonomy" id="1433469"/>
    <lineage>
        <taxon>Eukaryota</taxon>
        <taxon>Fungi</taxon>
        <taxon>Fungi incertae sedis</taxon>
        <taxon>Mucoromycota</taxon>
        <taxon>Glomeromycotina</taxon>
        <taxon>Glomeromycetes</taxon>
        <taxon>Diversisporales</taxon>
        <taxon>Gigasporaceae</taxon>
        <taxon>Cetraspora</taxon>
    </lineage>
</organism>
<dbReference type="EMBL" id="CAJVPW010000050">
    <property type="protein sequence ID" value="CAG8441053.1"/>
    <property type="molecule type" value="Genomic_DNA"/>
</dbReference>
<evidence type="ECO:0000313" key="1">
    <source>
        <dbReference type="EMBL" id="CAG8441053.1"/>
    </source>
</evidence>
<reference evidence="1" key="1">
    <citation type="submission" date="2021-06" db="EMBL/GenBank/DDBJ databases">
        <authorList>
            <person name="Kallberg Y."/>
            <person name="Tangrot J."/>
            <person name="Rosling A."/>
        </authorList>
    </citation>
    <scope>NUCLEOTIDE SEQUENCE</scope>
    <source>
        <strain evidence="1">28 12/20/2015</strain>
    </source>
</reference>
<comment type="caution">
    <text evidence="1">The sequence shown here is derived from an EMBL/GenBank/DDBJ whole genome shotgun (WGS) entry which is preliminary data.</text>
</comment>
<gene>
    <name evidence="1" type="ORF">SPELUC_LOCUS178</name>
</gene>